<dbReference type="KEGG" id="cmet:K6K41_12440"/>
<dbReference type="PIRSF" id="PIRSF000267">
    <property type="entry name" value="Cyt_oxidse_sub2"/>
    <property type="match status" value="1"/>
</dbReference>
<dbReference type="GO" id="GO:0009055">
    <property type="term" value="F:electron transfer activity"/>
    <property type="evidence" value="ECO:0007669"/>
    <property type="project" value="TreeGrafter"/>
</dbReference>
<keyword evidence="9" id="KW-1185">Reference proteome</keyword>
<feature type="transmembrane region" description="Helical" evidence="7">
    <location>
        <begin position="84"/>
        <end position="104"/>
    </location>
</feature>
<dbReference type="Proteomes" id="UP000825701">
    <property type="component" value="Chromosome"/>
</dbReference>
<evidence type="ECO:0000256" key="1">
    <source>
        <dbReference type="ARBA" id="ARBA00004651"/>
    </source>
</evidence>
<feature type="transmembrane region" description="Helical" evidence="7">
    <location>
        <begin position="298"/>
        <end position="318"/>
    </location>
</feature>
<dbReference type="EMBL" id="CP081869">
    <property type="protein sequence ID" value="QZO02019.1"/>
    <property type="molecule type" value="Genomic_DNA"/>
</dbReference>
<dbReference type="NCBIfam" id="TIGR00203">
    <property type="entry name" value="cydB"/>
    <property type="match status" value="1"/>
</dbReference>
<comment type="similarity">
    <text evidence="2">Belongs to the cytochrome ubiquinol oxidase subunit 2 family.</text>
</comment>
<feature type="transmembrane region" description="Helical" evidence="7">
    <location>
        <begin position="223"/>
        <end position="247"/>
    </location>
</feature>
<evidence type="ECO:0000256" key="2">
    <source>
        <dbReference type="ARBA" id="ARBA00007543"/>
    </source>
</evidence>
<reference evidence="8" key="1">
    <citation type="submission" date="2021-08" db="EMBL/GenBank/DDBJ databases">
        <authorList>
            <person name="Zhang H."/>
            <person name="Xu M."/>
            <person name="Yu Z."/>
            <person name="Yang L."/>
            <person name="Cai Y."/>
        </authorList>
    </citation>
    <scope>NUCLEOTIDE SEQUENCE</scope>
    <source>
        <strain evidence="8">CHL1</strain>
    </source>
</reference>
<dbReference type="GO" id="GO:0016682">
    <property type="term" value="F:oxidoreductase activity, acting on diphenols and related substances as donors, oxygen as acceptor"/>
    <property type="evidence" value="ECO:0007669"/>
    <property type="project" value="TreeGrafter"/>
</dbReference>
<name>A0A9E6REI8_9HYPH</name>
<proteinExistence type="inferred from homology"/>
<evidence type="ECO:0000313" key="8">
    <source>
        <dbReference type="EMBL" id="QZO02019.1"/>
    </source>
</evidence>
<dbReference type="Pfam" id="PF02322">
    <property type="entry name" value="Cyt_bd_oxida_II"/>
    <property type="match status" value="1"/>
</dbReference>
<feature type="transmembrane region" description="Helical" evidence="7">
    <location>
        <begin position="161"/>
        <end position="180"/>
    </location>
</feature>
<sequence length="334" mass="36346">MILDLPFIWAGLIAFAVLAYVLLDGFDLGIGILFPFLKDREERHLAMNTIAPVWDGNETWLVLGGGGLFAVFPLAYAIVMPALYPLIIAMLLGLIFRGVAFEFVHRTKRMQGFWELGFWGGSLVAAIAQGLALGALVQGIAVNGRAYGGGNWDWLTPFSGLTALAVVVGYAMLGATWLILKTEGETLKRAHRFAVPIGVALIALIGAVSFATPFLRPEYLARWFGWPSGVWSAIVPILLAIAIWQLWRGLRNQDHLRPFLATVTIFILCYAGLGVSFYPNLVPPALTIAEAAAPDASLRFLLVGAAVLVPLILAYTAYSYWVFRGKVLPGDGYH</sequence>
<keyword evidence="3" id="KW-1003">Cell membrane</keyword>
<evidence type="ECO:0000256" key="3">
    <source>
        <dbReference type="ARBA" id="ARBA00022475"/>
    </source>
</evidence>
<feature type="transmembrane region" description="Helical" evidence="7">
    <location>
        <begin position="192"/>
        <end position="211"/>
    </location>
</feature>
<feature type="transmembrane region" description="Helical" evidence="7">
    <location>
        <begin position="116"/>
        <end position="141"/>
    </location>
</feature>
<dbReference type="GO" id="GO:0019646">
    <property type="term" value="P:aerobic electron transport chain"/>
    <property type="evidence" value="ECO:0007669"/>
    <property type="project" value="TreeGrafter"/>
</dbReference>
<organism evidence="8 9">
    <name type="scientific">Chenggangzhangella methanolivorans</name>
    <dbReference type="NCBI Taxonomy" id="1437009"/>
    <lineage>
        <taxon>Bacteria</taxon>
        <taxon>Pseudomonadati</taxon>
        <taxon>Pseudomonadota</taxon>
        <taxon>Alphaproteobacteria</taxon>
        <taxon>Hyphomicrobiales</taxon>
        <taxon>Methylopilaceae</taxon>
        <taxon>Chenggangzhangella</taxon>
    </lineage>
</organism>
<dbReference type="PANTHER" id="PTHR43141">
    <property type="entry name" value="CYTOCHROME BD2 SUBUNIT II"/>
    <property type="match status" value="1"/>
</dbReference>
<feature type="transmembrane region" description="Helical" evidence="7">
    <location>
        <begin position="6"/>
        <end position="37"/>
    </location>
</feature>
<keyword evidence="5 7" id="KW-1133">Transmembrane helix</keyword>
<evidence type="ECO:0000256" key="5">
    <source>
        <dbReference type="ARBA" id="ARBA00022989"/>
    </source>
</evidence>
<dbReference type="RefSeq" id="WP_261405399.1">
    <property type="nucleotide sequence ID" value="NZ_CP081869.1"/>
</dbReference>
<dbReference type="AlphaFoldDB" id="A0A9E6REI8"/>
<protein>
    <submittedName>
        <fullName evidence="8">Cytochrome d ubiquinol oxidase subunit II</fullName>
    </submittedName>
</protein>
<gene>
    <name evidence="8" type="primary">cydB</name>
    <name evidence="8" type="ORF">K6K41_12440</name>
</gene>
<dbReference type="InterPro" id="IPR003317">
    <property type="entry name" value="Cyt-d_oxidase_su2"/>
</dbReference>
<evidence type="ECO:0000256" key="6">
    <source>
        <dbReference type="ARBA" id="ARBA00023136"/>
    </source>
</evidence>
<dbReference type="GO" id="GO:0070069">
    <property type="term" value="C:cytochrome complex"/>
    <property type="evidence" value="ECO:0007669"/>
    <property type="project" value="TreeGrafter"/>
</dbReference>
<evidence type="ECO:0000313" key="9">
    <source>
        <dbReference type="Proteomes" id="UP000825701"/>
    </source>
</evidence>
<keyword evidence="4 7" id="KW-0812">Transmembrane</keyword>
<feature type="transmembrane region" description="Helical" evidence="7">
    <location>
        <begin position="259"/>
        <end position="278"/>
    </location>
</feature>
<keyword evidence="6 7" id="KW-0472">Membrane</keyword>
<evidence type="ECO:0000256" key="7">
    <source>
        <dbReference type="SAM" id="Phobius"/>
    </source>
</evidence>
<comment type="subcellular location">
    <subcellularLocation>
        <location evidence="1">Cell membrane</location>
        <topology evidence="1">Multi-pass membrane protein</topology>
    </subcellularLocation>
</comment>
<dbReference type="GO" id="GO:0005886">
    <property type="term" value="C:plasma membrane"/>
    <property type="evidence" value="ECO:0007669"/>
    <property type="project" value="UniProtKB-SubCell"/>
</dbReference>
<dbReference type="PANTHER" id="PTHR43141:SF4">
    <property type="entry name" value="CYTOCHROME BD2 SUBUNIT II"/>
    <property type="match status" value="1"/>
</dbReference>
<evidence type="ECO:0000256" key="4">
    <source>
        <dbReference type="ARBA" id="ARBA00022692"/>
    </source>
</evidence>
<accession>A0A9E6REI8</accession>